<keyword evidence="2" id="KW-0805">Transcription regulation</keyword>
<dbReference type="Pfam" id="PF00126">
    <property type="entry name" value="HTH_1"/>
    <property type="match status" value="1"/>
</dbReference>
<evidence type="ECO:0000256" key="3">
    <source>
        <dbReference type="ARBA" id="ARBA00023125"/>
    </source>
</evidence>
<dbReference type="GO" id="GO:0003700">
    <property type="term" value="F:DNA-binding transcription factor activity"/>
    <property type="evidence" value="ECO:0007669"/>
    <property type="project" value="InterPro"/>
</dbReference>
<protein>
    <submittedName>
        <fullName evidence="6">LysR family transcriptional regulator</fullName>
    </submittedName>
</protein>
<dbReference type="SUPFAM" id="SSF46785">
    <property type="entry name" value="Winged helix' DNA-binding domain"/>
    <property type="match status" value="1"/>
</dbReference>
<dbReference type="InterPro" id="IPR050950">
    <property type="entry name" value="HTH-type_LysR_regulators"/>
</dbReference>
<evidence type="ECO:0000313" key="7">
    <source>
        <dbReference type="Proteomes" id="UP000754226"/>
    </source>
</evidence>
<dbReference type="Gene3D" id="1.10.10.10">
    <property type="entry name" value="Winged helix-like DNA-binding domain superfamily/Winged helix DNA-binding domain"/>
    <property type="match status" value="1"/>
</dbReference>
<dbReference type="InterPro" id="IPR036388">
    <property type="entry name" value="WH-like_DNA-bd_sf"/>
</dbReference>
<evidence type="ECO:0000313" key="6">
    <source>
        <dbReference type="EMBL" id="MBS5518768.1"/>
    </source>
</evidence>
<keyword evidence="4" id="KW-0804">Transcription</keyword>
<proteinExistence type="inferred from homology"/>
<dbReference type="EMBL" id="JAGZCZ010000001">
    <property type="protein sequence ID" value="MBS5518768.1"/>
    <property type="molecule type" value="Genomic_DNA"/>
</dbReference>
<gene>
    <name evidence="6" type="ORF">KHX13_00205</name>
</gene>
<dbReference type="Pfam" id="PF03466">
    <property type="entry name" value="LysR_substrate"/>
    <property type="match status" value="1"/>
</dbReference>
<dbReference type="PANTHER" id="PTHR30419">
    <property type="entry name" value="HTH-TYPE TRANSCRIPTIONAL REGULATOR YBHD"/>
    <property type="match status" value="1"/>
</dbReference>
<dbReference type="AlphaFoldDB" id="A0A943I4G0"/>
<evidence type="ECO:0000256" key="1">
    <source>
        <dbReference type="ARBA" id="ARBA00009437"/>
    </source>
</evidence>
<name>A0A943I4G0_9FIRM</name>
<feature type="domain" description="HTH lysR-type" evidence="5">
    <location>
        <begin position="1"/>
        <end position="58"/>
    </location>
</feature>
<dbReference type="InterPro" id="IPR005119">
    <property type="entry name" value="LysR_subst-bd"/>
</dbReference>
<dbReference type="GO" id="GO:0005829">
    <property type="term" value="C:cytosol"/>
    <property type="evidence" value="ECO:0007669"/>
    <property type="project" value="TreeGrafter"/>
</dbReference>
<comment type="caution">
    <text evidence="6">The sequence shown here is derived from an EMBL/GenBank/DDBJ whole genome shotgun (WGS) entry which is preliminary data.</text>
</comment>
<comment type="similarity">
    <text evidence="1">Belongs to the LysR transcriptional regulatory family.</text>
</comment>
<evidence type="ECO:0000256" key="2">
    <source>
        <dbReference type="ARBA" id="ARBA00023015"/>
    </source>
</evidence>
<dbReference type="CDD" id="cd05466">
    <property type="entry name" value="PBP2_LTTR_substrate"/>
    <property type="match status" value="1"/>
</dbReference>
<accession>A0A943I4G0</accession>
<evidence type="ECO:0000256" key="4">
    <source>
        <dbReference type="ARBA" id="ARBA00023163"/>
    </source>
</evidence>
<reference evidence="6" key="1">
    <citation type="submission" date="2021-02" db="EMBL/GenBank/DDBJ databases">
        <title>Infant gut strain persistence is associated with maternal origin, phylogeny, and functional potential including surface adhesion and iron acquisition.</title>
        <authorList>
            <person name="Lou Y.C."/>
        </authorList>
    </citation>
    <scope>NUCLEOTIDE SEQUENCE</scope>
    <source>
        <strain evidence="6">L3_106_000M1_dasL3_106_000M1_concoct_15</strain>
    </source>
</reference>
<evidence type="ECO:0000259" key="5">
    <source>
        <dbReference type="PROSITE" id="PS50931"/>
    </source>
</evidence>
<dbReference type="PRINTS" id="PR00039">
    <property type="entry name" value="HTHLYSR"/>
</dbReference>
<dbReference type="Gene3D" id="3.40.190.290">
    <property type="match status" value="1"/>
</dbReference>
<dbReference type="GO" id="GO:0003677">
    <property type="term" value="F:DNA binding"/>
    <property type="evidence" value="ECO:0007669"/>
    <property type="project" value="UniProtKB-KW"/>
</dbReference>
<sequence>MDIKMLDYVVMIAKCESISKAAEKLYLTQSGLNQQLLKLERNLGIKLFERDHHHFRITEAGEIYVRSAMEILRIQRNTLTQLSDLKNNLHAEISIGLTHEHGIDLFTAVYPIFRHRYPYLRCKLAEHIVRDQYQLIEEGELDIGIVLTNINTAKCFPDLVFHEVYQEDLLLGIPMTHPLAKNAVPIGIGQPLRVTDIHLFKDEPFSLIFEDSTMRKEVIDPMFEENHLHPSIMLETAINTALTQIVSKGLSCTILPHSRVLSSPYRDDCAWFRLLDNPVWSVSIVHRKDYKLSKSIQDLIRLMDQYGQKLEKAFLIESPGYLK</sequence>
<dbReference type="InterPro" id="IPR000847">
    <property type="entry name" value="LysR_HTH_N"/>
</dbReference>
<dbReference type="PANTHER" id="PTHR30419:SF8">
    <property type="entry name" value="NITROGEN ASSIMILATION TRANSCRIPTIONAL ACTIVATOR-RELATED"/>
    <property type="match status" value="1"/>
</dbReference>
<organism evidence="6 7">
    <name type="scientific">Acidaminococcus intestini</name>
    <dbReference type="NCBI Taxonomy" id="187327"/>
    <lineage>
        <taxon>Bacteria</taxon>
        <taxon>Bacillati</taxon>
        <taxon>Bacillota</taxon>
        <taxon>Negativicutes</taxon>
        <taxon>Acidaminococcales</taxon>
        <taxon>Acidaminococcaceae</taxon>
        <taxon>Acidaminococcus</taxon>
    </lineage>
</organism>
<keyword evidence="3" id="KW-0238">DNA-binding</keyword>
<dbReference type="Proteomes" id="UP000754226">
    <property type="component" value="Unassembled WGS sequence"/>
</dbReference>
<dbReference type="InterPro" id="IPR036390">
    <property type="entry name" value="WH_DNA-bd_sf"/>
</dbReference>
<dbReference type="SUPFAM" id="SSF53850">
    <property type="entry name" value="Periplasmic binding protein-like II"/>
    <property type="match status" value="1"/>
</dbReference>
<dbReference type="PROSITE" id="PS50931">
    <property type="entry name" value="HTH_LYSR"/>
    <property type="match status" value="1"/>
</dbReference>
<dbReference type="FunFam" id="1.10.10.10:FF:000001">
    <property type="entry name" value="LysR family transcriptional regulator"/>
    <property type="match status" value="1"/>
</dbReference>